<comment type="caution">
    <text evidence="1">The sequence shown here is derived from an EMBL/GenBank/DDBJ whole genome shotgun (WGS) entry which is preliminary data.</text>
</comment>
<accession>A0A4Y2MGJ0</accession>
<dbReference type="Proteomes" id="UP000499080">
    <property type="component" value="Unassembled WGS sequence"/>
</dbReference>
<name>A0A4Y2MGJ0_ARAVE</name>
<dbReference type="AlphaFoldDB" id="A0A4Y2MGJ0"/>
<reference evidence="1 2" key="1">
    <citation type="journal article" date="2019" name="Sci. Rep.">
        <title>Orb-weaving spider Araneus ventricosus genome elucidates the spidroin gene catalogue.</title>
        <authorList>
            <person name="Kono N."/>
            <person name="Nakamura H."/>
            <person name="Ohtoshi R."/>
            <person name="Moran D.A.P."/>
            <person name="Shinohara A."/>
            <person name="Yoshida Y."/>
            <person name="Fujiwara M."/>
            <person name="Mori M."/>
            <person name="Tomita M."/>
            <person name="Arakawa K."/>
        </authorList>
    </citation>
    <scope>NUCLEOTIDE SEQUENCE [LARGE SCALE GENOMIC DNA]</scope>
</reference>
<evidence type="ECO:0000313" key="1">
    <source>
        <dbReference type="EMBL" id="GBN25773.1"/>
    </source>
</evidence>
<dbReference type="EMBL" id="BGPR01204151">
    <property type="protein sequence ID" value="GBN25773.1"/>
    <property type="molecule type" value="Genomic_DNA"/>
</dbReference>
<evidence type="ECO:0000313" key="2">
    <source>
        <dbReference type="Proteomes" id="UP000499080"/>
    </source>
</evidence>
<organism evidence="1 2">
    <name type="scientific">Araneus ventricosus</name>
    <name type="common">Orbweaver spider</name>
    <name type="synonym">Epeira ventricosa</name>
    <dbReference type="NCBI Taxonomy" id="182803"/>
    <lineage>
        <taxon>Eukaryota</taxon>
        <taxon>Metazoa</taxon>
        <taxon>Ecdysozoa</taxon>
        <taxon>Arthropoda</taxon>
        <taxon>Chelicerata</taxon>
        <taxon>Arachnida</taxon>
        <taxon>Araneae</taxon>
        <taxon>Araneomorphae</taxon>
        <taxon>Entelegynae</taxon>
        <taxon>Araneoidea</taxon>
        <taxon>Araneidae</taxon>
        <taxon>Araneus</taxon>
    </lineage>
</organism>
<keyword evidence="2" id="KW-1185">Reference proteome</keyword>
<proteinExistence type="predicted"/>
<gene>
    <name evidence="1" type="ORF">AVEN_13383_1</name>
</gene>
<protein>
    <submittedName>
        <fullName evidence="1">Uncharacterized protein</fullName>
    </submittedName>
</protein>
<sequence length="86" mass="9425">MVYRFAFHQKNLLIGKPAMPWIANIHLHNEGEEGPMGALFTETSGFFEITKNTNRGGITNNPCGMAFRIGFGATQLIQGLLDLGSN</sequence>